<comment type="caution">
    <text evidence="1">The sequence shown here is derived from an EMBL/GenBank/DDBJ whole genome shotgun (WGS) entry which is preliminary data.</text>
</comment>
<protein>
    <submittedName>
        <fullName evidence="1">Uncharacterized protein</fullName>
    </submittedName>
</protein>
<dbReference type="SUPFAM" id="SSF50494">
    <property type="entry name" value="Trypsin-like serine proteases"/>
    <property type="match status" value="1"/>
</dbReference>
<proteinExistence type="predicted"/>
<reference evidence="1 2" key="1">
    <citation type="submission" date="2024-04" db="EMBL/GenBank/DDBJ databases">
        <authorList>
            <consortium name="Genoscope - CEA"/>
            <person name="William W."/>
        </authorList>
    </citation>
    <scope>NUCLEOTIDE SEQUENCE [LARGE SCALE GENOMIC DNA]</scope>
</reference>
<name>A0AAV2HK34_LYMST</name>
<dbReference type="EMBL" id="CAXITT010000153">
    <property type="protein sequence ID" value="CAL1533815.1"/>
    <property type="molecule type" value="Genomic_DNA"/>
</dbReference>
<dbReference type="Proteomes" id="UP001497497">
    <property type="component" value="Unassembled WGS sequence"/>
</dbReference>
<organism evidence="1 2">
    <name type="scientific">Lymnaea stagnalis</name>
    <name type="common">Great pond snail</name>
    <name type="synonym">Helix stagnalis</name>
    <dbReference type="NCBI Taxonomy" id="6523"/>
    <lineage>
        <taxon>Eukaryota</taxon>
        <taxon>Metazoa</taxon>
        <taxon>Spiralia</taxon>
        <taxon>Lophotrochozoa</taxon>
        <taxon>Mollusca</taxon>
        <taxon>Gastropoda</taxon>
        <taxon>Heterobranchia</taxon>
        <taxon>Euthyneura</taxon>
        <taxon>Panpulmonata</taxon>
        <taxon>Hygrophila</taxon>
        <taxon>Lymnaeoidea</taxon>
        <taxon>Lymnaeidae</taxon>
        <taxon>Lymnaea</taxon>
    </lineage>
</organism>
<dbReference type="Gene3D" id="2.40.10.10">
    <property type="entry name" value="Trypsin-like serine proteases"/>
    <property type="match status" value="2"/>
</dbReference>
<gene>
    <name evidence="1" type="ORF">GSLYS_00007775001</name>
</gene>
<dbReference type="InterPro" id="IPR009003">
    <property type="entry name" value="Peptidase_S1_PA"/>
</dbReference>
<evidence type="ECO:0000313" key="2">
    <source>
        <dbReference type="Proteomes" id="UP001497497"/>
    </source>
</evidence>
<dbReference type="AlphaFoldDB" id="A0AAV2HK34"/>
<evidence type="ECO:0000313" key="1">
    <source>
        <dbReference type="EMBL" id="CAL1533815.1"/>
    </source>
</evidence>
<accession>A0AAV2HK34</accession>
<keyword evidence="2" id="KW-1185">Reference proteome</keyword>
<dbReference type="InterPro" id="IPR043504">
    <property type="entry name" value="Peptidase_S1_PA_chymotrypsin"/>
</dbReference>
<sequence>MVFLRQQQDECAKNPGHPDFIPFQAFTVKHLPQQFQDNDIFELIKTIGDLTVRLSVTHVSVSRPEVFPETITPFPYNDKKGSNELRTATGWVDKVRKYSEYSEKFCPCEQCLASENPSKVWGELHVITAAHVVFDDNEAKHTSFRWGFNEHESPVVTFKGGHVRDIDPLADRCTVVCVTCDLGLIDKAICTLAQRDSLHKKIQEKDRGLDENDNLVVVVSHPHGFPKQVTVGFWTERNLGTNNETRYVYTASTCPGSGGAPVYILSRNGLPSYHCHSGYSPHKGNFSCVWLG</sequence>
<dbReference type="Pfam" id="PF13365">
    <property type="entry name" value="Trypsin_2"/>
    <property type="match status" value="1"/>
</dbReference>